<evidence type="ECO:0000256" key="4">
    <source>
        <dbReference type="ARBA" id="ARBA00024004"/>
    </source>
</evidence>
<evidence type="ECO:0000256" key="1">
    <source>
        <dbReference type="ARBA" id="ARBA00022723"/>
    </source>
</evidence>
<feature type="transmembrane region" description="Helical" evidence="7">
    <location>
        <begin position="621"/>
        <end position="644"/>
    </location>
</feature>
<evidence type="ECO:0000256" key="3">
    <source>
        <dbReference type="ARBA" id="ARBA00022833"/>
    </source>
</evidence>
<evidence type="ECO:0000256" key="6">
    <source>
        <dbReference type="SAM" id="MobiDB-lite"/>
    </source>
</evidence>
<keyword evidence="1" id="KW-0479">Metal-binding</keyword>
<comment type="function">
    <text evidence="4">E3 ubiquitin-protein ligase that mediates ubiquitination and subsequent proteasomal degradation of target proteins. E3 ubiquitin ligases accept ubiquitin from an E2 ubiquitin-conjugating enzyme in the form of a thioester and then directly transfers the ubiquitin to targeted substrates. It probably triggers the ubiquitin-mediated degradation of different substrates.</text>
</comment>
<evidence type="ECO:0000313" key="10">
    <source>
        <dbReference type="Proteomes" id="UP001231189"/>
    </source>
</evidence>
<dbReference type="PANTHER" id="PTHR46632">
    <property type="entry name" value="E3 UBIQUITIN-PROTEIN LIGASE SINA-LIKE 4"/>
    <property type="match status" value="1"/>
</dbReference>
<sequence>MPPKPALSASRSVSKKRGNPMYFRTTDCRLSPHLLLQIMKLIVENDQQKGYVKEIGFGSFLSMGEFEMNNALTLWLVDKFNCDSEALEFEGGISIPVRPLVKRVLGIPSGPIQVVEGLDVDDALYSQYTCNRRAKNAMEVANEMCILTDKEPFCIAFMMAILGIYLAPDTSGAVNRALLGAVKQVDKLKDMDWCNFVATYLFKGIKEYKESNTTCVSIKGCLHILSVVFIDHAAFEVPVGFPRLGVVTTKHINWVVSHPFTSLMVCRPEESIYAAVDIMPKDNIVEDGKCVDSEIITDALGDKLATTNTDQNNNKDPVSAELDTAMTIPNTTSSAIVEHVELGTSPRSAAPSSLTGHIIFPRSGEEVQSSRPSDQHSAKFCIREIIHVAADAPNGVDRGSTSRMENGGEQQQSSRASSEPCSAQMHVSPENPKGMNQGSTSPVENAGDRSAKKARVDRSSSGQAKRARGVAALNMSLLNCTVCCGPCKPPVFQCNGRHLACGRCLAKLPGEQCQTCEHGGGFSPCPIMDDIVSLAKAECSHDGCKSSVPYHELDDHESVCPHAPCYCTQPGCGFVGPPQVLLGHLAALHSVPVHTVRYGKVHRLRVSEPRFLLHGEGDDSAFLLAVGMLGTAMVVSAVCIRAGASLRPRYAVKLLANGPPPPSSAAGRIKWELEAVTSSTRPDEVVVEELPSFLTVPPAYLVGSGASKAVTLDIRVDKL</sequence>
<dbReference type="EMBL" id="JAUUTY010000003">
    <property type="protein sequence ID" value="KAK1661059.1"/>
    <property type="molecule type" value="Genomic_DNA"/>
</dbReference>
<dbReference type="SUPFAM" id="SSF49599">
    <property type="entry name" value="TRAF domain-like"/>
    <property type="match status" value="1"/>
</dbReference>
<dbReference type="GO" id="GO:0008270">
    <property type="term" value="F:zinc ion binding"/>
    <property type="evidence" value="ECO:0007669"/>
    <property type="project" value="UniProtKB-KW"/>
</dbReference>
<feature type="domain" description="SIAH-type" evidence="8">
    <location>
        <begin position="532"/>
        <end position="590"/>
    </location>
</feature>
<evidence type="ECO:0000256" key="5">
    <source>
        <dbReference type="PROSITE-ProRule" id="PRU00455"/>
    </source>
</evidence>
<dbReference type="Proteomes" id="UP001231189">
    <property type="component" value="Unassembled WGS sequence"/>
</dbReference>
<feature type="region of interest" description="Disordered" evidence="6">
    <location>
        <begin position="392"/>
        <end position="466"/>
    </location>
</feature>
<keyword evidence="10" id="KW-1185">Reference proteome</keyword>
<evidence type="ECO:0000256" key="2">
    <source>
        <dbReference type="ARBA" id="ARBA00022771"/>
    </source>
</evidence>
<feature type="compositionally biased region" description="Basic and acidic residues" evidence="6">
    <location>
        <begin position="446"/>
        <end position="458"/>
    </location>
</feature>
<dbReference type="InterPro" id="IPR044286">
    <property type="entry name" value="SINL_plant"/>
</dbReference>
<comment type="caution">
    <text evidence="9">The sequence shown here is derived from an EMBL/GenBank/DDBJ whole genome shotgun (WGS) entry which is preliminary data.</text>
</comment>
<evidence type="ECO:0000313" key="9">
    <source>
        <dbReference type="EMBL" id="KAK1661059.1"/>
    </source>
</evidence>
<proteinExistence type="predicted"/>
<keyword evidence="2 5" id="KW-0863">Zinc-finger</keyword>
<name>A0AAD8WG48_LOLMU</name>
<dbReference type="Gene3D" id="3.30.40.10">
    <property type="entry name" value="Zinc/RING finger domain, C3HC4 (zinc finger)"/>
    <property type="match status" value="1"/>
</dbReference>
<protein>
    <recommendedName>
        <fullName evidence="8">SIAH-type domain-containing protein</fullName>
    </recommendedName>
</protein>
<accession>A0AAD8WG48</accession>
<dbReference type="AlphaFoldDB" id="A0AAD8WG48"/>
<evidence type="ECO:0000259" key="8">
    <source>
        <dbReference type="PROSITE" id="PS51081"/>
    </source>
</evidence>
<evidence type="ECO:0000256" key="7">
    <source>
        <dbReference type="SAM" id="Phobius"/>
    </source>
</evidence>
<feature type="compositionally biased region" description="Polar residues" evidence="6">
    <location>
        <begin position="434"/>
        <end position="443"/>
    </location>
</feature>
<dbReference type="InterPro" id="IPR013083">
    <property type="entry name" value="Znf_RING/FYVE/PHD"/>
</dbReference>
<feature type="compositionally biased region" description="Polar residues" evidence="6">
    <location>
        <begin position="399"/>
        <end position="421"/>
    </location>
</feature>
<gene>
    <name evidence="9" type="ORF">QYE76_049218</name>
</gene>
<reference evidence="9" key="1">
    <citation type="submission" date="2023-07" db="EMBL/GenBank/DDBJ databases">
        <title>A chromosome-level genome assembly of Lolium multiflorum.</title>
        <authorList>
            <person name="Chen Y."/>
            <person name="Copetti D."/>
            <person name="Kolliker R."/>
            <person name="Studer B."/>
        </authorList>
    </citation>
    <scope>NUCLEOTIDE SEQUENCE</scope>
    <source>
        <strain evidence="9">02402/16</strain>
        <tissue evidence="9">Leaf</tissue>
    </source>
</reference>
<keyword evidence="7" id="KW-0472">Membrane</keyword>
<keyword evidence="3" id="KW-0862">Zinc</keyword>
<keyword evidence="7" id="KW-0812">Transmembrane</keyword>
<dbReference type="InterPro" id="IPR013010">
    <property type="entry name" value="Znf_SIAH"/>
</dbReference>
<keyword evidence="7" id="KW-1133">Transmembrane helix</keyword>
<organism evidence="9 10">
    <name type="scientific">Lolium multiflorum</name>
    <name type="common">Italian ryegrass</name>
    <name type="synonym">Lolium perenne subsp. multiflorum</name>
    <dbReference type="NCBI Taxonomy" id="4521"/>
    <lineage>
        <taxon>Eukaryota</taxon>
        <taxon>Viridiplantae</taxon>
        <taxon>Streptophyta</taxon>
        <taxon>Embryophyta</taxon>
        <taxon>Tracheophyta</taxon>
        <taxon>Spermatophyta</taxon>
        <taxon>Magnoliopsida</taxon>
        <taxon>Liliopsida</taxon>
        <taxon>Poales</taxon>
        <taxon>Poaceae</taxon>
        <taxon>BOP clade</taxon>
        <taxon>Pooideae</taxon>
        <taxon>Poodae</taxon>
        <taxon>Poeae</taxon>
        <taxon>Poeae Chloroplast Group 2 (Poeae type)</taxon>
        <taxon>Loliodinae</taxon>
        <taxon>Loliinae</taxon>
        <taxon>Lolium</taxon>
    </lineage>
</organism>
<dbReference type="PROSITE" id="PS51081">
    <property type="entry name" value="ZF_SIAH"/>
    <property type="match status" value="1"/>
</dbReference>
<dbReference type="PANTHER" id="PTHR46632:SF4">
    <property type="entry name" value="SIAH-TYPE DOMAIN-CONTAINING PROTEIN"/>
    <property type="match status" value="1"/>
</dbReference>